<dbReference type="EMBL" id="MU859072">
    <property type="protein sequence ID" value="KAK3955846.1"/>
    <property type="molecule type" value="Genomic_DNA"/>
</dbReference>
<evidence type="ECO:0008006" key="4">
    <source>
        <dbReference type="Google" id="ProtNLM"/>
    </source>
</evidence>
<evidence type="ECO:0000256" key="1">
    <source>
        <dbReference type="SAM" id="MobiDB-lite"/>
    </source>
</evidence>
<comment type="caution">
    <text evidence="2">The sequence shown here is derived from an EMBL/GenBank/DDBJ whole genome shotgun (WGS) entry which is preliminary data.</text>
</comment>
<sequence>MDSAQTPETPATAPEFKTVTIDPDGDLYLKVTTDDDSQVWTFRVCSAALRRRSPVWKKMLFGPWKERKPTSSDKDWIVELFDDCLQAMQLVLHIIHGNFDMVPPLFLSLRQLHDLLVVAHKYDMVNIIKPWSQNWASIAQGSKSEAEDIVMSFYVAWQLGDANLFARRLQEIAVHSSLDAERRLVLKKQSAGLFASKSTQVILENVDHIGPEDILETITQIRADLIEAIIRPVHDDLGARLKVSPACSFKCQPFDLDAGSSRLCDAAILGGIHSGMLKWTNCLLPDKQALILDSVVGLASWLFQCMTNVETIPRHRDTCSITQKYINLSSKVHASIPTVSASHITASHRSYMEKNRVKTGLAKQGPDTAISIYWVLQQPLFSKTVYDRISTPAASSIFGASIPIRAAAPTAATTASSGNTSASSIFRTAPTATTTTATPSGGLFH</sequence>
<protein>
    <recommendedName>
        <fullName evidence="4">BTB domain-containing protein</fullName>
    </recommendedName>
</protein>
<dbReference type="Proteomes" id="UP001303222">
    <property type="component" value="Unassembled WGS sequence"/>
</dbReference>
<reference evidence="2" key="2">
    <citation type="submission" date="2023-06" db="EMBL/GenBank/DDBJ databases">
        <authorList>
            <consortium name="Lawrence Berkeley National Laboratory"/>
            <person name="Mondo S.J."/>
            <person name="Hensen N."/>
            <person name="Bonometti L."/>
            <person name="Westerberg I."/>
            <person name="Brannstrom I.O."/>
            <person name="Guillou S."/>
            <person name="Cros-Aarteil S."/>
            <person name="Calhoun S."/>
            <person name="Haridas S."/>
            <person name="Kuo A."/>
            <person name="Pangilinan J."/>
            <person name="Riley R."/>
            <person name="Labutti K."/>
            <person name="Andreopoulos B."/>
            <person name="Lipzen A."/>
            <person name="Chen C."/>
            <person name="Yanf M."/>
            <person name="Daum C."/>
            <person name="Ng V."/>
            <person name="Clum A."/>
            <person name="Steindorff A."/>
            <person name="Ohm R."/>
            <person name="Martin F."/>
            <person name="Silar P."/>
            <person name="Natvig D."/>
            <person name="Lalanne C."/>
            <person name="Gautier V."/>
            <person name="Ament-Velasquez S.L."/>
            <person name="Kruys A."/>
            <person name="Hutchinson M.I."/>
            <person name="Powell A.J."/>
            <person name="Barry K."/>
            <person name="Miller A.N."/>
            <person name="Grigoriev I.V."/>
            <person name="Debuchy R."/>
            <person name="Gladieux P."/>
            <person name="Thoren M.H."/>
            <person name="Johannesson H."/>
        </authorList>
    </citation>
    <scope>NUCLEOTIDE SEQUENCE</scope>
    <source>
        <strain evidence="2">CBS 626.80</strain>
    </source>
</reference>
<keyword evidence="3" id="KW-1185">Reference proteome</keyword>
<accession>A0AAN6P1K3</accession>
<name>A0AAN6P1K3_9PEZI</name>
<evidence type="ECO:0000313" key="3">
    <source>
        <dbReference type="Proteomes" id="UP001303222"/>
    </source>
</evidence>
<feature type="compositionally biased region" description="Low complexity" evidence="1">
    <location>
        <begin position="414"/>
        <end position="439"/>
    </location>
</feature>
<feature type="region of interest" description="Disordered" evidence="1">
    <location>
        <begin position="414"/>
        <end position="445"/>
    </location>
</feature>
<gene>
    <name evidence="2" type="ORF">QBC32DRAFT_332769</name>
</gene>
<dbReference type="CDD" id="cd18186">
    <property type="entry name" value="BTB_POZ_ZBTB_KLHL-like"/>
    <property type="match status" value="1"/>
</dbReference>
<dbReference type="InterPro" id="IPR011333">
    <property type="entry name" value="SKP1/BTB/POZ_sf"/>
</dbReference>
<reference evidence="2" key="1">
    <citation type="journal article" date="2023" name="Mol. Phylogenet. Evol.">
        <title>Genome-scale phylogeny and comparative genomics of the fungal order Sordariales.</title>
        <authorList>
            <person name="Hensen N."/>
            <person name="Bonometti L."/>
            <person name="Westerberg I."/>
            <person name="Brannstrom I.O."/>
            <person name="Guillou S."/>
            <person name="Cros-Aarteil S."/>
            <person name="Calhoun S."/>
            <person name="Haridas S."/>
            <person name="Kuo A."/>
            <person name="Mondo S."/>
            <person name="Pangilinan J."/>
            <person name="Riley R."/>
            <person name="LaButti K."/>
            <person name="Andreopoulos B."/>
            <person name="Lipzen A."/>
            <person name="Chen C."/>
            <person name="Yan M."/>
            <person name="Daum C."/>
            <person name="Ng V."/>
            <person name="Clum A."/>
            <person name="Steindorff A."/>
            <person name="Ohm R.A."/>
            <person name="Martin F."/>
            <person name="Silar P."/>
            <person name="Natvig D.O."/>
            <person name="Lalanne C."/>
            <person name="Gautier V."/>
            <person name="Ament-Velasquez S.L."/>
            <person name="Kruys A."/>
            <person name="Hutchinson M.I."/>
            <person name="Powell A.J."/>
            <person name="Barry K."/>
            <person name="Miller A.N."/>
            <person name="Grigoriev I.V."/>
            <person name="Debuchy R."/>
            <person name="Gladieux P."/>
            <person name="Hiltunen Thoren M."/>
            <person name="Johannesson H."/>
        </authorList>
    </citation>
    <scope>NUCLEOTIDE SEQUENCE</scope>
    <source>
        <strain evidence="2">CBS 626.80</strain>
    </source>
</reference>
<evidence type="ECO:0000313" key="2">
    <source>
        <dbReference type="EMBL" id="KAK3955846.1"/>
    </source>
</evidence>
<dbReference type="SUPFAM" id="SSF54695">
    <property type="entry name" value="POZ domain"/>
    <property type="match status" value="1"/>
</dbReference>
<dbReference type="Gene3D" id="3.30.710.10">
    <property type="entry name" value="Potassium Channel Kv1.1, Chain A"/>
    <property type="match status" value="1"/>
</dbReference>
<organism evidence="2 3">
    <name type="scientific">Pseudoneurospora amorphoporcata</name>
    <dbReference type="NCBI Taxonomy" id="241081"/>
    <lineage>
        <taxon>Eukaryota</taxon>
        <taxon>Fungi</taxon>
        <taxon>Dikarya</taxon>
        <taxon>Ascomycota</taxon>
        <taxon>Pezizomycotina</taxon>
        <taxon>Sordariomycetes</taxon>
        <taxon>Sordariomycetidae</taxon>
        <taxon>Sordariales</taxon>
        <taxon>Sordariaceae</taxon>
        <taxon>Pseudoneurospora</taxon>
    </lineage>
</organism>
<proteinExistence type="predicted"/>
<dbReference type="AlphaFoldDB" id="A0AAN6P1K3"/>